<protein>
    <submittedName>
        <fullName evidence="4">tRNA1(Val) A37 N6-methylase TrmN6</fullName>
    </submittedName>
</protein>
<evidence type="ECO:0000256" key="2">
    <source>
        <dbReference type="ARBA" id="ARBA00022691"/>
    </source>
</evidence>
<dbReference type="RefSeq" id="WP_071000533.1">
    <property type="nucleotide sequence ID" value="NZ_JBEPNV010000001.1"/>
</dbReference>
<dbReference type="InterPro" id="IPR007848">
    <property type="entry name" value="Small_mtfrase_dom"/>
</dbReference>
<dbReference type="EMBL" id="JBEPNW010000002">
    <property type="protein sequence ID" value="MET3864879.1"/>
    <property type="molecule type" value="Genomic_DNA"/>
</dbReference>
<evidence type="ECO:0000256" key="1">
    <source>
        <dbReference type="ARBA" id="ARBA00022603"/>
    </source>
</evidence>
<evidence type="ECO:0000259" key="3">
    <source>
        <dbReference type="Pfam" id="PF05175"/>
    </source>
</evidence>
<proteinExistence type="predicted"/>
<reference evidence="4 5" key="1">
    <citation type="submission" date="2024-06" db="EMBL/GenBank/DDBJ databases">
        <title>Genomics of switchgrass bacterial isolates.</title>
        <authorList>
            <person name="Shade A."/>
        </authorList>
    </citation>
    <scope>NUCLEOTIDE SEQUENCE [LARGE SCALE GENOMIC DNA]</scope>
    <source>
        <strain evidence="4 5">PvP084</strain>
    </source>
</reference>
<keyword evidence="2" id="KW-0949">S-adenosyl-L-methionine</keyword>
<keyword evidence="1" id="KW-0808">Transferase</keyword>
<dbReference type="PROSITE" id="PS00092">
    <property type="entry name" value="N6_MTASE"/>
    <property type="match status" value="1"/>
</dbReference>
<comment type="caution">
    <text evidence="4">The sequence shown here is derived from an EMBL/GenBank/DDBJ whole genome shotgun (WGS) entry which is preliminary data.</text>
</comment>
<dbReference type="InterPro" id="IPR050210">
    <property type="entry name" value="tRNA_Adenine-N(6)_MTase"/>
</dbReference>
<keyword evidence="5" id="KW-1185">Reference proteome</keyword>
<evidence type="ECO:0000313" key="5">
    <source>
        <dbReference type="Proteomes" id="UP001549119"/>
    </source>
</evidence>
<sequence>MTAEADSGADPFLGGLLRLHQPPRGAHRAGTDAVLLARLLAPRAGDRLCDVGAGTGAVGLACAALAPGLRPTLVERDPALAGQARANATLNGIDARVLVADVLASAAERRAAGLLPDSFDVVLTNPPFFAAGAHRASPHPGRAAAHTFAGGDLDSWIRACTAVLRAGGRLGLIHRADTLPACLDALRGRYGGLAIRPVHPRGDAPAIRVLIAATRGSRAAPTLLPPLVLHGPDGRFTDEAEALHRGAPWPTP</sequence>
<gene>
    <name evidence="4" type="ORF">ABIC20_002188</name>
</gene>
<dbReference type="Pfam" id="PF05175">
    <property type="entry name" value="MTS"/>
    <property type="match status" value="1"/>
</dbReference>
<dbReference type="Gene3D" id="3.40.50.150">
    <property type="entry name" value="Vaccinia Virus protein VP39"/>
    <property type="match status" value="1"/>
</dbReference>
<dbReference type="Proteomes" id="UP001549119">
    <property type="component" value="Unassembled WGS sequence"/>
</dbReference>
<dbReference type="InterPro" id="IPR029063">
    <property type="entry name" value="SAM-dependent_MTases_sf"/>
</dbReference>
<dbReference type="SUPFAM" id="SSF53335">
    <property type="entry name" value="S-adenosyl-L-methionine-dependent methyltransferases"/>
    <property type="match status" value="1"/>
</dbReference>
<dbReference type="PANTHER" id="PTHR47739">
    <property type="entry name" value="TRNA1(VAL) (ADENINE(37)-N6)-METHYLTRANSFERASE"/>
    <property type="match status" value="1"/>
</dbReference>
<dbReference type="CDD" id="cd02440">
    <property type="entry name" value="AdoMet_MTases"/>
    <property type="match status" value="1"/>
</dbReference>
<evidence type="ECO:0000313" key="4">
    <source>
        <dbReference type="EMBL" id="MET3864879.1"/>
    </source>
</evidence>
<dbReference type="InterPro" id="IPR002052">
    <property type="entry name" value="DNA_methylase_N6_adenine_CS"/>
</dbReference>
<feature type="domain" description="Methyltransferase small" evidence="3">
    <location>
        <begin position="35"/>
        <end position="133"/>
    </location>
</feature>
<dbReference type="PANTHER" id="PTHR47739:SF1">
    <property type="entry name" value="TRNA1(VAL) (ADENINE(37)-N6)-METHYLTRANSFERASE"/>
    <property type="match status" value="1"/>
</dbReference>
<name>A0ABV2NEG3_9HYPH</name>
<keyword evidence="1" id="KW-0489">Methyltransferase</keyword>
<organism evidence="4 5">
    <name type="scientific">Methylobacterium radiotolerans</name>
    <dbReference type="NCBI Taxonomy" id="31998"/>
    <lineage>
        <taxon>Bacteria</taxon>
        <taxon>Pseudomonadati</taxon>
        <taxon>Pseudomonadota</taxon>
        <taxon>Alphaproteobacteria</taxon>
        <taxon>Hyphomicrobiales</taxon>
        <taxon>Methylobacteriaceae</taxon>
        <taxon>Methylobacterium</taxon>
    </lineage>
</organism>
<accession>A0ABV2NEG3</accession>